<evidence type="ECO:0000256" key="9">
    <source>
        <dbReference type="SAM" id="Coils"/>
    </source>
</evidence>
<evidence type="ECO:0000256" key="7">
    <source>
        <dbReference type="ARBA" id="ARBA00023306"/>
    </source>
</evidence>
<evidence type="ECO:0000313" key="11">
    <source>
        <dbReference type="EMBL" id="KAL0113977.1"/>
    </source>
</evidence>
<keyword evidence="12" id="KW-1185">Reference proteome</keyword>
<dbReference type="Pfam" id="PF03800">
    <property type="entry name" value="Nuf2"/>
    <property type="match status" value="1"/>
</dbReference>
<dbReference type="GO" id="GO:0051301">
    <property type="term" value="P:cell division"/>
    <property type="evidence" value="ECO:0007669"/>
    <property type="project" value="UniProtKB-KW"/>
</dbReference>
<evidence type="ECO:0000256" key="4">
    <source>
        <dbReference type="ARBA" id="ARBA00022618"/>
    </source>
</evidence>
<feature type="coiled-coil region" evidence="9">
    <location>
        <begin position="133"/>
        <end position="212"/>
    </location>
</feature>
<evidence type="ECO:0000256" key="2">
    <source>
        <dbReference type="ARBA" id="ARBA00005498"/>
    </source>
</evidence>
<reference evidence="11 12" key="1">
    <citation type="submission" date="2023-03" db="EMBL/GenBank/DDBJ databases">
        <title>High recombination rates correlate with genetic variation in Cardiocondyla obscurior ants.</title>
        <authorList>
            <person name="Errbii M."/>
        </authorList>
    </citation>
    <scope>NUCLEOTIDE SEQUENCE [LARGE SCALE GENOMIC DNA]</scope>
    <source>
        <strain evidence="11">Alpha-2009</strain>
        <tissue evidence="11">Whole body</tissue>
    </source>
</reference>
<dbReference type="InterPro" id="IPR005549">
    <property type="entry name" value="Kinetochore_Nuf2_N"/>
</dbReference>
<keyword evidence="5" id="KW-0498">Mitosis</keyword>
<dbReference type="InterPro" id="IPR038275">
    <property type="entry name" value="Nuf2_N_sf"/>
</dbReference>
<accession>A0AAW2FII2</accession>
<evidence type="ECO:0000259" key="10">
    <source>
        <dbReference type="Pfam" id="PF03800"/>
    </source>
</evidence>
<dbReference type="Proteomes" id="UP001430953">
    <property type="component" value="Unassembled WGS sequence"/>
</dbReference>
<gene>
    <name evidence="11" type="ORF">PUN28_011353</name>
</gene>
<sequence>MDNMPINKLHHTLLDASLPATIEDLKNPTQEYVVNLLTVFLSHFGIDISLINQATPEQLNVMPYHEDSDVVNLINLCTVMSQVFNKIFLYDFCLTDITSPGQKRFKKQAKFLANFILYTMHKKSKFNDKLEFIQTMSKQLEEMKEKKAQTSELINKKIMHKAKQVDMIQKLEDDLKGLQSRMEKINKKTVEIEAVKNNVEKKNKKAKELYGSSKTIAVNLTKKITEIQSQVVHSPEKHQSRLDELKKQYKLKEEERAYKQEHIQEKKQYIKQIEEKLNFVQKITEDFSILSDTYTEHSNKRTELNDVKKEIDSLNTIMNKQQTKLAKHKDQVNVEKHKLQINYEEDIIPLQKLHSLLLSDKKKQKIELDKAQECYNEKYMKRNKLQTDIKKVEQETEIFMSNCQKAYDSELVCEAKLRQSWV</sequence>
<comment type="caution">
    <text evidence="11">The sequence shown here is derived from an EMBL/GenBank/DDBJ whole genome shotgun (WGS) entry which is preliminary data.</text>
</comment>
<evidence type="ECO:0000256" key="6">
    <source>
        <dbReference type="ARBA" id="ARBA00023054"/>
    </source>
</evidence>
<keyword evidence="7" id="KW-0131">Cell cycle</keyword>
<keyword evidence="8" id="KW-0137">Centromere</keyword>
<dbReference type="GO" id="GO:0031262">
    <property type="term" value="C:Ndc80 complex"/>
    <property type="evidence" value="ECO:0007669"/>
    <property type="project" value="InterPro"/>
</dbReference>
<protein>
    <recommendedName>
        <fullName evidence="10">Kinetochore protein Nuf2 N-terminal domain-containing protein</fullName>
    </recommendedName>
</protein>
<feature type="coiled-coil region" evidence="9">
    <location>
        <begin position="242"/>
        <end position="331"/>
    </location>
</feature>
<evidence type="ECO:0000256" key="5">
    <source>
        <dbReference type="ARBA" id="ARBA00022776"/>
    </source>
</evidence>
<organism evidence="11 12">
    <name type="scientific">Cardiocondyla obscurior</name>
    <dbReference type="NCBI Taxonomy" id="286306"/>
    <lineage>
        <taxon>Eukaryota</taxon>
        <taxon>Metazoa</taxon>
        <taxon>Ecdysozoa</taxon>
        <taxon>Arthropoda</taxon>
        <taxon>Hexapoda</taxon>
        <taxon>Insecta</taxon>
        <taxon>Pterygota</taxon>
        <taxon>Neoptera</taxon>
        <taxon>Endopterygota</taxon>
        <taxon>Hymenoptera</taxon>
        <taxon>Apocrita</taxon>
        <taxon>Aculeata</taxon>
        <taxon>Formicoidea</taxon>
        <taxon>Formicidae</taxon>
        <taxon>Myrmicinae</taxon>
        <taxon>Cardiocondyla</taxon>
    </lineage>
</organism>
<keyword evidence="3" id="KW-0158">Chromosome</keyword>
<evidence type="ECO:0000256" key="1">
    <source>
        <dbReference type="ARBA" id="ARBA00004584"/>
    </source>
</evidence>
<keyword evidence="4" id="KW-0132">Cell division</keyword>
<comment type="similarity">
    <text evidence="2">Belongs to the NUF2 family.</text>
</comment>
<dbReference type="Gene3D" id="1.10.418.60">
    <property type="entry name" value="Ncd80 complex, Nuf2 subunit"/>
    <property type="match status" value="1"/>
</dbReference>
<proteinExistence type="inferred from homology"/>
<dbReference type="EMBL" id="JADYXP020000011">
    <property type="protein sequence ID" value="KAL0113977.1"/>
    <property type="molecule type" value="Genomic_DNA"/>
</dbReference>
<dbReference type="AlphaFoldDB" id="A0AAW2FII2"/>
<feature type="domain" description="Kinetochore protein Nuf2 N-terminal" evidence="10">
    <location>
        <begin position="4"/>
        <end position="131"/>
    </location>
</feature>
<comment type="subcellular location">
    <subcellularLocation>
        <location evidence="1">Chromosome</location>
        <location evidence="1">Centromere</location>
    </subcellularLocation>
</comment>
<evidence type="ECO:0000256" key="8">
    <source>
        <dbReference type="ARBA" id="ARBA00023328"/>
    </source>
</evidence>
<keyword evidence="6 9" id="KW-0175">Coiled coil</keyword>
<evidence type="ECO:0000256" key="3">
    <source>
        <dbReference type="ARBA" id="ARBA00022454"/>
    </source>
</evidence>
<name>A0AAW2FII2_9HYME</name>
<evidence type="ECO:0000313" key="12">
    <source>
        <dbReference type="Proteomes" id="UP001430953"/>
    </source>
</evidence>